<dbReference type="Gene3D" id="3.60.10.10">
    <property type="entry name" value="Endonuclease/exonuclease/phosphatase"/>
    <property type="match status" value="1"/>
</dbReference>
<dbReference type="KEGG" id="lgi:LOTGIDRAFT_157124"/>
<sequence>MACETFLIGEQVINLSEYKWIGNNRKLQNKRSKRGSDGNIGDIQILDDFNARCGDNSEMIEGIDNVSLRTVIHRKENSHGDLLMNFLTVSNLAVLNERVGSQDFMCISNNGESVVDYVCIPHENLNTIESFSVLTMPQVINDVLIQPNAISDDSILLWEVETTVQIEVPKP</sequence>
<evidence type="ECO:0008006" key="3">
    <source>
        <dbReference type="Google" id="ProtNLM"/>
    </source>
</evidence>
<name>V4AWV2_LOTGI</name>
<dbReference type="CTD" id="20237212"/>
<dbReference type="OrthoDB" id="6154646at2759"/>
<dbReference type="Proteomes" id="UP000030746">
    <property type="component" value="Unassembled WGS sequence"/>
</dbReference>
<dbReference type="AlphaFoldDB" id="V4AWV2"/>
<evidence type="ECO:0000313" key="1">
    <source>
        <dbReference type="EMBL" id="ESP01988.1"/>
    </source>
</evidence>
<evidence type="ECO:0000313" key="2">
    <source>
        <dbReference type="Proteomes" id="UP000030746"/>
    </source>
</evidence>
<keyword evidence="2" id="KW-1185">Reference proteome</keyword>
<gene>
    <name evidence="1" type="ORF">LOTGIDRAFT_157124</name>
</gene>
<dbReference type="GeneID" id="20237212"/>
<accession>V4AWV2</accession>
<proteinExistence type="predicted"/>
<dbReference type="InterPro" id="IPR036691">
    <property type="entry name" value="Endo/exonu/phosph_ase_sf"/>
</dbReference>
<reference evidence="1 2" key="1">
    <citation type="journal article" date="2013" name="Nature">
        <title>Insights into bilaterian evolution from three spiralian genomes.</title>
        <authorList>
            <person name="Simakov O."/>
            <person name="Marletaz F."/>
            <person name="Cho S.J."/>
            <person name="Edsinger-Gonzales E."/>
            <person name="Havlak P."/>
            <person name="Hellsten U."/>
            <person name="Kuo D.H."/>
            <person name="Larsson T."/>
            <person name="Lv J."/>
            <person name="Arendt D."/>
            <person name="Savage R."/>
            <person name="Osoegawa K."/>
            <person name="de Jong P."/>
            <person name="Grimwood J."/>
            <person name="Chapman J.A."/>
            <person name="Shapiro H."/>
            <person name="Aerts A."/>
            <person name="Otillar R.P."/>
            <person name="Terry A.Y."/>
            <person name="Boore J.L."/>
            <person name="Grigoriev I.V."/>
            <person name="Lindberg D.R."/>
            <person name="Seaver E.C."/>
            <person name="Weisblat D.A."/>
            <person name="Putnam N.H."/>
            <person name="Rokhsar D.S."/>
        </authorList>
    </citation>
    <scope>NUCLEOTIDE SEQUENCE [LARGE SCALE GENOMIC DNA]</scope>
</reference>
<organism evidence="1 2">
    <name type="scientific">Lottia gigantea</name>
    <name type="common">Giant owl limpet</name>
    <dbReference type="NCBI Taxonomy" id="225164"/>
    <lineage>
        <taxon>Eukaryota</taxon>
        <taxon>Metazoa</taxon>
        <taxon>Spiralia</taxon>
        <taxon>Lophotrochozoa</taxon>
        <taxon>Mollusca</taxon>
        <taxon>Gastropoda</taxon>
        <taxon>Patellogastropoda</taxon>
        <taxon>Lottioidea</taxon>
        <taxon>Lottiidae</taxon>
        <taxon>Lottia</taxon>
    </lineage>
</organism>
<dbReference type="HOGENOM" id="CLU_1564622_0_0_1"/>
<dbReference type="RefSeq" id="XP_009047146.1">
    <property type="nucleotide sequence ID" value="XM_009048898.1"/>
</dbReference>
<dbReference type="EMBL" id="KB200329">
    <property type="protein sequence ID" value="ESP01988.1"/>
    <property type="molecule type" value="Genomic_DNA"/>
</dbReference>
<protein>
    <recommendedName>
        <fullName evidence="3">Endonuclease/exonuclease/phosphatase domain-containing protein</fullName>
    </recommendedName>
</protein>